<reference evidence="2" key="2">
    <citation type="submission" date="2013-08" db="UniProtKB">
        <authorList>
            <consortium name="Ensembl"/>
        </authorList>
    </citation>
    <scope>IDENTIFICATION</scope>
    <source>
        <strain evidence="2">Tuebingen</strain>
    </source>
</reference>
<protein>
    <submittedName>
        <fullName evidence="2">Si:ch211-110p13.9</fullName>
    </submittedName>
    <submittedName>
        <fullName evidence="4">Uncharacterized protein LOC562347</fullName>
    </submittedName>
</protein>
<dbReference type="OMA" id="KRQSEYP"/>
<dbReference type="AlphaFoldDB" id="A2BIQ6"/>
<dbReference type="AGR" id="ZFIN:ZDB-GENE-060526-9"/>
<evidence type="ECO:0000313" key="5">
    <source>
        <dbReference type="ZFIN" id="ZDB-GENE-060526-9"/>
    </source>
</evidence>
<sequence length="376" mass="42813">MSSGGVSLINMSHWESGKRRIRFLYLTNNNSFNVTKGCRNEAQMIPLFLGADLFSETDVRGENQPRYHTKYAKRGLATKLVFSSDCRFQGLRLPCSHNSLWFYSVQGVFRVAFELYSRQDQLSVMESFQDLWKSRINDDNLNMSYHLSAQDYQPQDEQEQTAIVSNDHTCSIHHDQAQRDFPPDTSSSTDHDYCSSTEQANPNQPTLLTQKLCNLAETAKLCSNIDEETTMKVLEYVERSINGMIEEEILTDAVMSLLQAHLQSFSIYSSSLLKAVAGWLGQQFNSANSTISQRVEGFKAQHIEHITNLPPPEELASQLFPEAMRNLLAHWMGLSDEAEDWKRHSEYPILLLILEFANHNLVTGVAHVLYSSLICK</sequence>
<evidence type="ECO:0000256" key="1">
    <source>
        <dbReference type="SAM" id="MobiDB-lite"/>
    </source>
</evidence>
<dbReference type="eggNOG" id="ENOG502QUPC">
    <property type="taxonomic scope" value="Eukaryota"/>
</dbReference>
<dbReference type="OrthoDB" id="10048622at2759"/>
<organism evidence="2">
    <name type="scientific">Danio rerio</name>
    <name type="common">Zebrafish</name>
    <name type="synonym">Brachydanio rerio</name>
    <dbReference type="NCBI Taxonomy" id="7955"/>
    <lineage>
        <taxon>Eukaryota</taxon>
        <taxon>Metazoa</taxon>
        <taxon>Chordata</taxon>
        <taxon>Craniata</taxon>
        <taxon>Vertebrata</taxon>
        <taxon>Euteleostomi</taxon>
        <taxon>Actinopterygii</taxon>
        <taxon>Neopterygii</taxon>
        <taxon>Teleostei</taxon>
        <taxon>Ostariophysi</taxon>
        <taxon>Cypriniformes</taxon>
        <taxon>Danionidae</taxon>
        <taxon>Danioninae</taxon>
        <taxon>Danio</taxon>
    </lineage>
</organism>
<dbReference type="Proteomes" id="UP000000437">
    <property type="component" value="Chromosome 5"/>
</dbReference>
<dbReference type="Ensembl" id="ENSDART00000148116.4">
    <property type="protein sequence ID" value="ENSDARP00000112784.2"/>
    <property type="gene ID" value="ENSDARG00000093821.4"/>
</dbReference>
<feature type="region of interest" description="Disordered" evidence="1">
    <location>
        <begin position="174"/>
        <end position="202"/>
    </location>
</feature>
<evidence type="ECO:0000313" key="2">
    <source>
        <dbReference type="Ensembl" id="ENSDARP00000112784"/>
    </source>
</evidence>
<dbReference type="EMBL" id="BX957226">
    <property type="status" value="NOT_ANNOTATED_CDS"/>
    <property type="molecule type" value="Genomic_DNA"/>
</dbReference>
<reference evidence="4" key="4">
    <citation type="submission" date="2025-04" db="UniProtKB">
        <authorList>
            <consortium name="RefSeq"/>
        </authorList>
    </citation>
    <scope>IDENTIFICATION</scope>
    <source>
        <strain evidence="4">Tuebingen</strain>
    </source>
</reference>
<dbReference type="ZFIN" id="ZDB-GENE-060526-9">
    <property type="gene designation" value="si:ch211-110p13.9"/>
</dbReference>
<feature type="compositionally biased region" description="Polar residues" evidence="1">
    <location>
        <begin position="184"/>
        <end position="202"/>
    </location>
</feature>
<dbReference type="KEGG" id="dre:562347"/>
<proteinExistence type="predicted"/>
<reference evidence="2 3" key="1">
    <citation type="journal article" date="2013" name="Nature">
        <title>The zebrafish reference genome sequence and its relationship to the human genome.</title>
        <authorList>
            <consortium name="Genome Reference Consortium Zebrafish"/>
            <person name="Howe K."/>
            <person name="Clark M.D."/>
            <person name="Torroja C.F."/>
            <person name="Torrance J."/>
            <person name="Berthelot C."/>
            <person name="Muffato M."/>
            <person name="Collins J.E."/>
            <person name="Humphray S."/>
            <person name="McLaren K."/>
            <person name="Matthews L."/>
            <person name="McLaren S."/>
            <person name="Sealy I."/>
            <person name="Caccamo M."/>
            <person name="Churcher C."/>
            <person name="Scott C."/>
            <person name="Barrett J.C."/>
            <person name="Koch R."/>
            <person name="Rauch G.J."/>
            <person name="White S."/>
            <person name="Chow W."/>
            <person name="Kilian B."/>
            <person name="Quintais L.T."/>
            <person name="Guerra-Assuncao J.A."/>
            <person name="Zhou Y."/>
            <person name="Gu Y."/>
            <person name="Yen J."/>
            <person name="Vogel J.H."/>
            <person name="Eyre T."/>
            <person name="Redmond S."/>
            <person name="Banerjee R."/>
            <person name="Chi J."/>
            <person name="Fu B."/>
            <person name="Langley E."/>
            <person name="Maguire S.F."/>
            <person name="Laird G.K."/>
            <person name="Lloyd D."/>
            <person name="Kenyon E."/>
            <person name="Donaldson S."/>
            <person name="Sehra H."/>
            <person name="Almeida-King J."/>
            <person name="Loveland J."/>
            <person name="Trevanion S."/>
            <person name="Jones M."/>
            <person name="Quail M."/>
            <person name="Willey D."/>
            <person name="Hunt A."/>
            <person name="Burton J."/>
            <person name="Sims S."/>
            <person name="McLay K."/>
            <person name="Plumb B."/>
            <person name="Davis J."/>
            <person name="Clee C."/>
            <person name="Oliver K."/>
            <person name="Clark R."/>
            <person name="Riddle C."/>
            <person name="Elliot D."/>
            <person name="Eliott D."/>
            <person name="Threadgold G."/>
            <person name="Harden G."/>
            <person name="Ware D."/>
            <person name="Begum S."/>
            <person name="Mortimore B."/>
            <person name="Mortimer B."/>
            <person name="Kerry G."/>
            <person name="Heath P."/>
            <person name="Phillimore B."/>
            <person name="Tracey A."/>
            <person name="Corby N."/>
            <person name="Dunn M."/>
            <person name="Johnson C."/>
            <person name="Wood J."/>
            <person name="Clark S."/>
            <person name="Pelan S."/>
            <person name="Griffiths G."/>
            <person name="Smith M."/>
            <person name="Glithero R."/>
            <person name="Howden P."/>
            <person name="Barker N."/>
            <person name="Lloyd C."/>
            <person name="Stevens C."/>
            <person name="Harley J."/>
            <person name="Holt K."/>
            <person name="Panagiotidis G."/>
            <person name="Lovell J."/>
            <person name="Beasley H."/>
            <person name="Henderson C."/>
            <person name="Gordon D."/>
            <person name="Auger K."/>
            <person name="Wright D."/>
            <person name="Collins J."/>
            <person name="Raisen C."/>
            <person name="Dyer L."/>
            <person name="Leung K."/>
            <person name="Robertson L."/>
            <person name="Ambridge K."/>
            <person name="Leongamornlert D."/>
            <person name="McGuire S."/>
            <person name="Gilderthorp R."/>
            <person name="Griffiths C."/>
            <person name="Manthravadi D."/>
            <person name="Nichol S."/>
            <person name="Barker G."/>
            <person name="Whitehead S."/>
            <person name="Kay M."/>
            <person name="Brown J."/>
            <person name="Murnane C."/>
            <person name="Gray E."/>
            <person name="Humphries M."/>
            <person name="Sycamore N."/>
            <person name="Barker D."/>
            <person name="Saunders D."/>
            <person name="Wallis J."/>
            <person name="Babbage A."/>
            <person name="Hammond S."/>
            <person name="Mashreghi-Mohammadi M."/>
            <person name="Barr L."/>
            <person name="Martin S."/>
            <person name="Wray P."/>
            <person name="Ellington A."/>
            <person name="Matthews N."/>
            <person name="Ellwood M."/>
            <person name="Woodmansey R."/>
            <person name="Clark G."/>
            <person name="Cooper J."/>
            <person name="Cooper J."/>
            <person name="Tromans A."/>
            <person name="Grafham D."/>
            <person name="Skuce C."/>
            <person name="Pandian R."/>
            <person name="Andrews R."/>
            <person name="Harrison E."/>
            <person name="Kimberley A."/>
            <person name="Garnett J."/>
            <person name="Fosker N."/>
            <person name="Hall R."/>
            <person name="Garner P."/>
            <person name="Kelly D."/>
            <person name="Bird C."/>
            <person name="Palmer S."/>
            <person name="Gehring I."/>
            <person name="Berger A."/>
            <person name="Dooley C.M."/>
            <person name="Ersan-Urun Z."/>
            <person name="Eser C."/>
            <person name="Geiger H."/>
            <person name="Geisler M."/>
            <person name="Karotki L."/>
            <person name="Kirn A."/>
            <person name="Konantz J."/>
            <person name="Konantz M."/>
            <person name="Oberlander M."/>
            <person name="Rudolph-Geiger S."/>
            <person name="Teucke M."/>
            <person name="Lanz C."/>
            <person name="Raddatz G."/>
            <person name="Osoegawa K."/>
            <person name="Zhu B."/>
            <person name="Rapp A."/>
            <person name="Widaa S."/>
            <person name="Langford C."/>
            <person name="Yang F."/>
            <person name="Schuster S.C."/>
            <person name="Carter N.P."/>
            <person name="Harrow J."/>
            <person name="Ning Z."/>
            <person name="Herrero J."/>
            <person name="Searle S.M."/>
            <person name="Enright A."/>
            <person name="Geisler R."/>
            <person name="Plasterk R.H."/>
            <person name="Lee C."/>
            <person name="Westerfield M."/>
            <person name="de Jong P.J."/>
            <person name="Zon L.I."/>
            <person name="Postlethwait J.H."/>
            <person name="Nusslein-Volhard C."/>
            <person name="Hubbard T.J."/>
            <person name="Roest Crollius H."/>
            <person name="Rogers J."/>
            <person name="Stemple D.L."/>
        </authorList>
    </citation>
    <scope>NUCLEOTIDE SEQUENCE [LARGE SCALE GENOMIC DNA]</scope>
    <source>
        <strain evidence="2">Tuebingen</strain>
    </source>
</reference>
<evidence type="ECO:0000313" key="4">
    <source>
        <dbReference type="RefSeq" id="NP_001313386.1"/>
    </source>
</evidence>
<keyword evidence="3" id="KW-1185">Reference proteome</keyword>
<reference evidence="4" key="3">
    <citation type="journal article" date="2016" name="BMC Genomics">
        <title>Gene evolution and gene expression after whole genome duplication in fish: the PhyloFish database.</title>
        <authorList>
            <person name="Pasquier J."/>
            <person name="Cabau C."/>
            <person name="Nguyen T."/>
            <person name="Jouanno E."/>
            <person name="Severac D."/>
            <person name="Braasch I."/>
            <person name="Journot L."/>
            <person name="Pontarotti P."/>
            <person name="Klopp C."/>
            <person name="Postlethwait J.H."/>
            <person name="Guiguen Y."/>
            <person name="Bobe J."/>
        </authorList>
    </citation>
    <scope>NUCLEOTIDE SEQUENCE</scope>
    <source>
        <strain evidence="4">Tuebingen</strain>
    </source>
</reference>
<dbReference type="Bgee" id="ENSDARG00000093821">
    <property type="expression patterns" value="Expressed in gastrula and 14 other cell types or tissues"/>
</dbReference>
<dbReference type="GeneTree" id="ENSGT00940000173464"/>
<dbReference type="SMR" id="A2BIQ6"/>
<dbReference type="GeneID" id="562347"/>
<accession>A0A8M1P7Z3</accession>
<name>A2BIQ6_DANRE</name>
<dbReference type="PaxDb" id="7955-ENSDARP00000112784"/>
<accession>A2BIQ6</accession>
<gene>
    <name evidence="2 4 5" type="primary">si:ch211-110p13.9</name>
    <name evidence="4" type="synonym">wu:fc02a10</name>
</gene>
<dbReference type="RefSeq" id="NP_001313386.1">
    <property type="nucleotide sequence ID" value="NM_001326457.1"/>
</dbReference>
<evidence type="ECO:0000313" key="3">
    <source>
        <dbReference type="Proteomes" id="UP000000437"/>
    </source>
</evidence>